<organism evidence="3 4">
    <name type="scientific">Babesia divergens</name>
    <dbReference type="NCBI Taxonomy" id="32595"/>
    <lineage>
        <taxon>Eukaryota</taxon>
        <taxon>Sar</taxon>
        <taxon>Alveolata</taxon>
        <taxon>Apicomplexa</taxon>
        <taxon>Aconoidasida</taxon>
        <taxon>Piroplasmida</taxon>
        <taxon>Babesiidae</taxon>
        <taxon>Babesia</taxon>
    </lineage>
</organism>
<sequence>MKTDRCVKGISKPADKAPVFGTDAAKLSSSSNGEALKSKSQNRRMKDNRKILEELQQEAKELLSLTYGLSMDGPKPIASKPILDTPKLNLDADTADAINAKWQEEFPPRSCKLLPRPGVTKSCVTEKALNANIDNGTEGTSINLNSTDVVSPIPHLEKPISYPLDLSINDFSRSAPLVTNATRESYREMLVALQQKYTVILRMFEEINEQRMSYMEGIQELQGHMDNARSVMQLQKAEITKLRGHIEMCESVIQTSEADLKQANVLISDKIHHEAILENELRDKQECIDSMTAEMSTMQSTIANLTQQLSDMSFMPKLVGNSAFQNVRYTYEDALKELDELIKTLEDTAMSEEELNQLVAKKAQETGALRYLETLSTFPITARLVAFYRQRFVIAEKFKHDLLMIRESNEKEIERNYEITQQLVNTYAARVHQANADSLSVRTLLNHIARRATCNLVNVDPHSKMSERITKQLRIPIHVKFFDKPFMGKPCFRDNSLRVLDEVVQIGRIRGSSFIPKHSFPVSDIHKVEFGFMSSCYILHQDAVKGLDVKPWQFFTISTHRQEYHMLCTTDTLLDVVVIGLNRMIVHHRFMVNVIDISRMRLLRAKMRLHHYCAKNNITHCRMWLEAVKKTIAERAKSPQ</sequence>
<comment type="caution">
    <text evidence="3">The sequence shown here is derived from an EMBL/GenBank/DDBJ whole genome shotgun (WGS) entry which is preliminary data.</text>
</comment>
<evidence type="ECO:0000313" key="4">
    <source>
        <dbReference type="Proteomes" id="UP001195914"/>
    </source>
</evidence>
<gene>
    <name evidence="3" type="ORF">X943_003566</name>
</gene>
<reference evidence="3" key="1">
    <citation type="journal article" date="2014" name="Nucleic Acids Res.">
        <title>The evolutionary dynamics of variant antigen genes in Babesia reveal a history of genomic innovation underlying host-parasite interaction.</title>
        <authorList>
            <person name="Jackson A.P."/>
            <person name="Otto T.D."/>
            <person name="Darby A."/>
            <person name="Ramaprasad A."/>
            <person name="Xia D."/>
            <person name="Echaide I.E."/>
            <person name="Farber M."/>
            <person name="Gahlot S."/>
            <person name="Gamble J."/>
            <person name="Gupta D."/>
            <person name="Gupta Y."/>
            <person name="Jackson L."/>
            <person name="Malandrin L."/>
            <person name="Malas T.B."/>
            <person name="Moussa E."/>
            <person name="Nair M."/>
            <person name="Reid A.J."/>
            <person name="Sanders M."/>
            <person name="Sharma J."/>
            <person name="Tracey A."/>
            <person name="Quail M.A."/>
            <person name="Weir W."/>
            <person name="Wastling J.M."/>
            <person name="Hall N."/>
            <person name="Willadsen P."/>
            <person name="Lingelbach K."/>
            <person name="Shiels B."/>
            <person name="Tait A."/>
            <person name="Berriman M."/>
            <person name="Allred D.R."/>
            <person name="Pain A."/>
        </authorList>
    </citation>
    <scope>NUCLEOTIDE SEQUENCE</scope>
    <source>
        <strain evidence="3">1802A</strain>
    </source>
</reference>
<feature type="coiled-coil region" evidence="1">
    <location>
        <begin position="288"/>
        <end position="355"/>
    </location>
</feature>
<evidence type="ECO:0000256" key="2">
    <source>
        <dbReference type="SAM" id="MobiDB-lite"/>
    </source>
</evidence>
<dbReference type="AlphaFoldDB" id="A0AAD9LI90"/>
<protein>
    <submittedName>
        <fullName evidence="3">Uncharacterized protein</fullName>
    </submittedName>
</protein>
<feature type="region of interest" description="Disordered" evidence="2">
    <location>
        <begin position="21"/>
        <end position="46"/>
    </location>
</feature>
<reference evidence="3" key="2">
    <citation type="submission" date="2021-05" db="EMBL/GenBank/DDBJ databases">
        <authorList>
            <person name="Pain A."/>
        </authorList>
    </citation>
    <scope>NUCLEOTIDE SEQUENCE</scope>
    <source>
        <strain evidence="3">1802A</strain>
    </source>
</reference>
<dbReference type="EMBL" id="JAHBMH010000033">
    <property type="protein sequence ID" value="KAK1937643.1"/>
    <property type="molecule type" value="Genomic_DNA"/>
</dbReference>
<proteinExistence type="predicted"/>
<dbReference type="Proteomes" id="UP001195914">
    <property type="component" value="Unassembled WGS sequence"/>
</dbReference>
<evidence type="ECO:0000256" key="1">
    <source>
        <dbReference type="SAM" id="Coils"/>
    </source>
</evidence>
<name>A0AAD9LI90_BABDI</name>
<keyword evidence="1" id="KW-0175">Coiled coil</keyword>
<evidence type="ECO:0000313" key="3">
    <source>
        <dbReference type="EMBL" id="KAK1937643.1"/>
    </source>
</evidence>
<keyword evidence="4" id="KW-1185">Reference proteome</keyword>
<accession>A0AAD9LI90</accession>